<evidence type="ECO:0000259" key="6">
    <source>
        <dbReference type="Pfam" id="PF01408"/>
    </source>
</evidence>
<dbReference type="InterPro" id="IPR050463">
    <property type="entry name" value="Gfo/Idh/MocA_oxidrdct_glycsds"/>
</dbReference>
<comment type="cofactor">
    <cofactor evidence="1">
        <name>NAD(+)</name>
        <dbReference type="ChEBI" id="CHEBI:57540"/>
    </cofactor>
</comment>
<evidence type="ECO:0000313" key="9">
    <source>
        <dbReference type="Proteomes" id="UP001145087"/>
    </source>
</evidence>
<gene>
    <name evidence="8" type="ORF">OU798_03340</name>
</gene>
<accession>A0A9X3F2U4</accession>
<dbReference type="GO" id="GO:0016798">
    <property type="term" value="F:hydrolase activity, acting on glycosyl bonds"/>
    <property type="evidence" value="ECO:0007669"/>
    <property type="project" value="UniProtKB-KW"/>
</dbReference>
<dbReference type="EMBL" id="JAPOHD010000007">
    <property type="protein sequence ID" value="MCY1719358.1"/>
    <property type="molecule type" value="Genomic_DNA"/>
</dbReference>
<dbReference type="PANTHER" id="PTHR43818:SF1">
    <property type="entry name" value="GLYCOSYL HYDROLASE FAMILY 109 PROTEIN"/>
    <property type="match status" value="1"/>
</dbReference>
<dbReference type="InterPro" id="IPR000683">
    <property type="entry name" value="Gfo/Idh/MocA-like_OxRdtase_N"/>
</dbReference>
<dbReference type="PANTHER" id="PTHR43818">
    <property type="entry name" value="BCDNA.GH03377"/>
    <property type="match status" value="1"/>
</dbReference>
<evidence type="ECO:0000259" key="7">
    <source>
        <dbReference type="Pfam" id="PF21252"/>
    </source>
</evidence>
<dbReference type="Pfam" id="PF01408">
    <property type="entry name" value="GFO_IDH_MocA"/>
    <property type="match status" value="1"/>
</dbReference>
<dbReference type="RefSeq" id="WP_343331696.1">
    <property type="nucleotide sequence ID" value="NZ_JAPOHD010000007.1"/>
</dbReference>
<feature type="domain" description="Glycosyl hydrolase 109 C-terminal" evidence="7">
    <location>
        <begin position="175"/>
        <end position="354"/>
    </location>
</feature>
<dbReference type="GO" id="GO:0000166">
    <property type="term" value="F:nucleotide binding"/>
    <property type="evidence" value="ECO:0007669"/>
    <property type="project" value="InterPro"/>
</dbReference>
<dbReference type="Gene3D" id="3.30.360.10">
    <property type="entry name" value="Dihydrodipicolinate Reductase, domain 2"/>
    <property type="match status" value="1"/>
</dbReference>
<evidence type="ECO:0000256" key="1">
    <source>
        <dbReference type="ARBA" id="ARBA00001911"/>
    </source>
</evidence>
<evidence type="ECO:0000256" key="5">
    <source>
        <dbReference type="ARBA" id="ARBA00023295"/>
    </source>
</evidence>
<reference evidence="8" key="1">
    <citation type="submission" date="2022-11" db="EMBL/GenBank/DDBJ databases">
        <title>Marilongibacter aestuarii gen. nov., sp. nov., isolated from tidal flat sediment.</title>
        <authorList>
            <person name="Jiayan W."/>
        </authorList>
    </citation>
    <scope>NUCLEOTIDE SEQUENCE</scope>
    <source>
        <strain evidence="8">Z1-6</strain>
    </source>
</reference>
<keyword evidence="4" id="KW-0520">NAD</keyword>
<dbReference type="Pfam" id="PF21252">
    <property type="entry name" value="Glyco_hydro_109_C"/>
    <property type="match status" value="1"/>
</dbReference>
<dbReference type="SUPFAM" id="SSF51735">
    <property type="entry name" value="NAD(P)-binding Rossmann-fold domains"/>
    <property type="match status" value="1"/>
</dbReference>
<evidence type="ECO:0000256" key="3">
    <source>
        <dbReference type="ARBA" id="ARBA00022801"/>
    </source>
</evidence>
<evidence type="ECO:0000256" key="2">
    <source>
        <dbReference type="ARBA" id="ARBA00009329"/>
    </source>
</evidence>
<sequence length="447" mass="49558">MKTTRKDFIKTITGAGIGASLIPGTVLGNNKTSPKKNVNIAFIGVGGRGRTHVKAAALTEGVTISAICDINPKAIEITKELLLKHGHKNITAYTEGEYAYLKMLERDDIDGVIIATPWLWHTKMAVATMNAGKYVGIEVSAANTLEECWDLVNASETTGMPCMILENVNFRRDVLAVMNMVRKGMFGELVHGRCGYRHSLLGVKFNSNPLRFGDEAHGEAKWRTQHSLKRNADVYPTHGLGPIATMMNINRGNQMLYLTATASKAVGLKDFIEEHPEGGKDHPYAQLPWTQGDVITSTIKCANGETIIVTHDCNLPRPYSLDFEIQGTDGVGEFQGGNQQVYFEHKSPGHKWEKFEAYMEEHDHPLWKKFASDAEGAGHGGMDFFVVREFINSVKEQRQPLLDVYDAAAWSAVTPLSEASIAMGSTPQYFPDFTRGRWINRKPLEFV</sequence>
<name>A0A9X3F2U4_9BACT</name>
<comment type="similarity">
    <text evidence="2">Belongs to the Gfo/Idh/MocA family. Glycosyl hydrolase 109 subfamily.</text>
</comment>
<dbReference type="Proteomes" id="UP001145087">
    <property type="component" value="Unassembled WGS sequence"/>
</dbReference>
<keyword evidence="5" id="KW-0326">Glycosidase</keyword>
<dbReference type="InterPro" id="IPR049303">
    <property type="entry name" value="Glyco_hydro_109_C"/>
</dbReference>
<protein>
    <submittedName>
        <fullName evidence="8">Gfo/Idh/MocA family oxidoreductase</fullName>
    </submittedName>
</protein>
<evidence type="ECO:0000313" key="8">
    <source>
        <dbReference type="EMBL" id="MCY1719358.1"/>
    </source>
</evidence>
<proteinExistence type="inferred from homology"/>
<comment type="caution">
    <text evidence="8">The sequence shown here is derived from an EMBL/GenBank/DDBJ whole genome shotgun (WGS) entry which is preliminary data.</text>
</comment>
<dbReference type="Gene3D" id="3.40.50.720">
    <property type="entry name" value="NAD(P)-binding Rossmann-like Domain"/>
    <property type="match status" value="1"/>
</dbReference>
<organism evidence="8 9">
    <name type="scientific">Draconibacterium aestuarii</name>
    <dbReference type="NCBI Taxonomy" id="2998507"/>
    <lineage>
        <taxon>Bacteria</taxon>
        <taxon>Pseudomonadati</taxon>
        <taxon>Bacteroidota</taxon>
        <taxon>Bacteroidia</taxon>
        <taxon>Marinilabiliales</taxon>
        <taxon>Prolixibacteraceae</taxon>
        <taxon>Draconibacterium</taxon>
    </lineage>
</organism>
<keyword evidence="3" id="KW-0378">Hydrolase</keyword>
<dbReference type="InterPro" id="IPR036291">
    <property type="entry name" value="NAD(P)-bd_dom_sf"/>
</dbReference>
<keyword evidence="9" id="KW-1185">Reference proteome</keyword>
<evidence type="ECO:0000256" key="4">
    <source>
        <dbReference type="ARBA" id="ARBA00023027"/>
    </source>
</evidence>
<feature type="domain" description="Gfo/Idh/MocA-like oxidoreductase N-terminal" evidence="6">
    <location>
        <begin position="38"/>
        <end position="163"/>
    </location>
</feature>
<dbReference type="AlphaFoldDB" id="A0A9X3F2U4"/>